<comment type="caution">
    <text evidence="1">The sequence shown here is derived from an EMBL/GenBank/DDBJ whole genome shotgun (WGS) entry which is preliminary data.</text>
</comment>
<reference evidence="1 2" key="1">
    <citation type="submission" date="2020-08" db="EMBL/GenBank/DDBJ databases">
        <title>Sequencing the genomes of 1000 actinobacteria strains.</title>
        <authorList>
            <person name="Klenk H.-P."/>
        </authorList>
    </citation>
    <scope>NUCLEOTIDE SEQUENCE [LARGE SCALE GENOMIC DNA]</scope>
    <source>
        <strain evidence="1 2">DSM 45362</strain>
    </source>
</reference>
<accession>A0A841C4A2</accession>
<dbReference type="Proteomes" id="UP000587527">
    <property type="component" value="Unassembled WGS sequence"/>
</dbReference>
<gene>
    <name evidence="1" type="ORF">F4553_008042</name>
</gene>
<evidence type="ECO:0000313" key="2">
    <source>
        <dbReference type="Proteomes" id="UP000587527"/>
    </source>
</evidence>
<dbReference type="EMBL" id="JACHMN010000003">
    <property type="protein sequence ID" value="MBB5874608.1"/>
    <property type="molecule type" value="Genomic_DNA"/>
</dbReference>
<name>A0A841C4A2_9ACTN</name>
<protein>
    <submittedName>
        <fullName evidence="1">Uncharacterized protein</fullName>
    </submittedName>
</protein>
<keyword evidence="2" id="KW-1185">Reference proteome</keyword>
<evidence type="ECO:0000313" key="1">
    <source>
        <dbReference type="EMBL" id="MBB5874608.1"/>
    </source>
</evidence>
<proteinExistence type="predicted"/>
<dbReference type="AlphaFoldDB" id="A0A841C4A2"/>
<sequence>MAAVNGFDLWVQGKKQAYVAAAMGLRAAMARVRELGVELTPPQGDWGRRQRWTPQQLRAMAEVARLWDRVITTRIAMDEALDLAAPSRESGNSAQGTG</sequence>
<dbReference type="RefSeq" id="WP_184846857.1">
    <property type="nucleotide sequence ID" value="NZ_JACHMN010000003.1"/>
</dbReference>
<organism evidence="1 2">
    <name type="scientific">Allocatelliglobosispora scoriae</name>
    <dbReference type="NCBI Taxonomy" id="643052"/>
    <lineage>
        <taxon>Bacteria</taxon>
        <taxon>Bacillati</taxon>
        <taxon>Actinomycetota</taxon>
        <taxon>Actinomycetes</taxon>
        <taxon>Micromonosporales</taxon>
        <taxon>Micromonosporaceae</taxon>
        <taxon>Allocatelliglobosispora</taxon>
    </lineage>
</organism>